<dbReference type="InterPro" id="IPR051836">
    <property type="entry name" value="Kremen_rcpt"/>
</dbReference>
<gene>
    <name evidence="10" type="ORF">QR685DRAFT_333415</name>
</gene>
<evidence type="ECO:0000313" key="10">
    <source>
        <dbReference type="EMBL" id="KAL0468179.1"/>
    </source>
</evidence>
<dbReference type="Pfam" id="PF01822">
    <property type="entry name" value="WSC"/>
    <property type="match status" value="1"/>
</dbReference>
<dbReference type="InterPro" id="IPR002889">
    <property type="entry name" value="WSC_carb-bd"/>
</dbReference>
<keyword evidence="5" id="KW-0472">Membrane</keyword>
<evidence type="ECO:0000256" key="7">
    <source>
        <dbReference type="SAM" id="MobiDB-lite"/>
    </source>
</evidence>
<keyword evidence="6" id="KW-0325">Glycoprotein</keyword>
<feature type="signal peptide" evidence="8">
    <location>
        <begin position="1"/>
        <end position="19"/>
    </location>
</feature>
<dbReference type="SMART" id="SM00321">
    <property type="entry name" value="WSC"/>
    <property type="match status" value="1"/>
</dbReference>
<sequence>MPSAGRYLLPLLLLPISLASNLVSDSKETGTTPALRHVHRQVGNGEPQEPKSDELGAPGLTLDPDILSSLLNPPTQTTLLVTTSTGSTATPLDSNSAVIGGLTSWLNTIFGSLTTSLSNIGTAMVSPNATLPTDVASLVSLIPALESVLQPGVQQDTTMSAEGTLPPIIPVPGPTSSGQPPFLSPGLSLPLSFPVPTNVNPTPGVVSILSAILPTAAVPTSDIPLLISEITPLIPLLSTDLPSVLPLLQSFQSMVSSELPVSISELQSLSAFVMSEMASLPLPATLTVLVSSELASVPVSVPIVSLPAPDIASILSAIIPSAPLPTASIPLLNSETTPLIPTLSTNIPSALPLLESLQSILISELSVPVPDVASLTAVLASEVPSLTQAVVSEATLLTSELPAITLNLSSTTIEVFIPTTLLSKLSGISLPTAVPLSQFAGSLSSVAGPSNTALASNVVGVIASVLASMVSNTPMDSLISQVTVAAGSASSETVGVMCSRLMLVGDSVIPVSVPCSSIQTTAPIIKEPSSTTPITGPTSEIASTVQVPASVSTVSVGASGQPTSDSVFQMSSDSVSTCTLRRGASNSLLPQAGGAGQTISVVSINTQTITITSVELSIIATCLGGTPTSMLTCPSLPPCPLCPTGLPCLSDDSGSSSGSTSGSGTNPEEAKNAGRLSSNGSGSVSGSRGLLGYGDNSGVTSLSSPFSGLGSGPCPGQGYFCDDCINGWFCPPPLTPALPAPCGYGWPCYHCSSGWFCIPLPTTAPESVTVNLSTVATSGNASVGGAVVEITITSTQSLTVFETAAAAGTIHPATAGWQYGGCYKDDTARALQNESITATVVGGMTTEICITFCKTLGYRLAGTEAGYMCFCGDKVVDSWRIAESDCGIPYEGEPEFTCGGNLALSIWSITGHVPKAPGPEMNFTLPTLSPGQMEMADFTGTVRQSLVPMTSAVWEWPADEDDLNEDDISTEKEVPMVAIITDVALKNMQIKPTPIDVEDMASSVSTIVYAAMDKIQRMAASKVAKVKSMIDEAHMVVG</sequence>
<dbReference type="EMBL" id="JAVLET010000007">
    <property type="protein sequence ID" value="KAL0468179.1"/>
    <property type="molecule type" value="Genomic_DNA"/>
</dbReference>
<dbReference type="Proteomes" id="UP001451303">
    <property type="component" value="Unassembled WGS sequence"/>
</dbReference>
<keyword evidence="3 8" id="KW-0732">Signal</keyword>
<evidence type="ECO:0000256" key="2">
    <source>
        <dbReference type="ARBA" id="ARBA00022692"/>
    </source>
</evidence>
<reference evidence="10 11" key="1">
    <citation type="submission" date="2023-09" db="EMBL/GenBank/DDBJ databases">
        <title>Multi-omics analysis of a traditional fermented food reveals byproduct-associated fungal strains for waste-to-food upcycling.</title>
        <authorList>
            <consortium name="Lawrence Berkeley National Laboratory"/>
            <person name="Rekdal V.M."/>
            <person name="Villalobos-Escobedo J.M."/>
            <person name="Rodriguez-Valeron N."/>
            <person name="Garcia M.O."/>
            <person name="Vasquez D.P."/>
            <person name="Damayanti I."/>
            <person name="Sorensen P.M."/>
            <person name="Baidoo E.E."/>
            <person name="De Carvalho A.C."/>
            <person name="Riley R."/>
            <person name="Lipzen A."/>
            <person name="He G."/>
            <person name="Yan M."/>
            <person name="Haridas S."/>
            <person name="Daum C."/>
            <person name="Yoshinaga Y."/>
            <person name="Ng V."/>
            <person name="Grigoriev I.V."/>
            <person name="Munk R."/>
            <person name="Nuraida L."/>
            <person name="Wijaya C.H."/>
            <person name="Morales P.-C."/>
            <person name="Keasling J.D."/>
        </authorList>
    </citation>
    <scope>NUCLEOTIDE SEQUENCE [LARGE SCALE GENOMIC DNA]</scope>
    <source>
        <strain evidence="10 11">FGSC 2613</strain>
    </source>
</reference>
<comment type="subcellular location">
    <subcellularLocation>
        <location evidence="1">Membrane</location>
        <topology evidence="1">Single-pass membrane protein</topology>
    </subcellularLocation>
</comment>
<evidence type="ECO:0000256" key="6">
    <source>
        <dbReference type="ARBA" id="ARBA00023180"/>
    </source>
</evidence>
<evidence type="ECO:0000256" key="5">
    <source>
        <dbReference type="ARBA" id="ARBA00023136"/>
    </source>
</evidence>
<evidence type="ECO:0000259" key="9">
    <source>
        <dbReference type="PROSITE" id="PS51212"/>
    </source>
</evidence>
<evidence type="ECO:0000256" key="3">
    <source>
        <dbReference type="ARBA" id="ARBA00022729"/>
    </source>
</evidence>
<name>A0ABR3D675_NEUIN</name>
<feature type="region of interest" description="Disordered" evidence="7">
    <location>
        <begin position="40"/>
        <end position="59"/>
    </location>
</feature>
<protein>
    <recommendedName>
        <fullName evidence="9">WSC domain-containing protein</fullName>
    </recommendedName>
</protein>
<evidence type="ECO:0000256" key="1">
    <source>
        <dbReference type="ARBA" id="ARBA00004167"/>
    </source>
</evidence>
<evidence type="ECO:0000313" key="11">
    <source>
        <dbReference type="Proteomes" id="UP001451303"/>
    </source>
</evidence>
<dbReference type="PANTHER" id="PTHR24269">
    <property type="entry name" value="KREMEN PROTEIN"/>
    <property type="match status" value="1"/>
</dbReference>
<evidence type="ECO:0000256" key="4">
    <source>
        <dbReference type="ARBA" id="ARBA00022989"/>
    </source>
</evidence>
<dbReference type="PANTHER" id="PTHR24269:SF16">
    <property type="entry name" value="PROTEIN SLG1"/>
    <property type="match status" value="1"/>
</dbReference>
<feature type="region of interest" description="Disordered" evidence="7">
    <location>
        <begin position="653"/>
        <end position="684"/>
    </location>
</feature>
<evidence type="ECO:0000256" key="8">
    <source>
        <dbReference type="SAM" id="SignalP"/>
    </source>
</evidence>
<feature type="compositionally biased region" description="Low complexity" evidence="7">
    <location>
        <begin position="653"/>
        <end position="665"/>
    </location>
</feature>
<feature type="chain" id="PRO_5047483077" description="WSC domain-containing protein" evidence="8">
    <location>
        <begin position="20"/>
        <end position="1038"/>
    </location>
</feature>
<keyword evidence="2" id="KW-0812">Transmembrane</keyword>
<accession>A0ABR3D675</accession>
<organism evidence="10 11">
    <name type="scientific">Neurospora intermedia</name>
    <dbReference type="NCBI Taxonomy" id="5142"/>
    <lineage>
        <taxon>Eukaryota</taxon>
        <taxon>Fungi</taxon>
        <taxon>Dikarya</taxon>
        <taxon>Ascomycota</taxon>
        <taxon>Pezizomycotina</taxon>
        <taxon>Sordariomycetes</taxon>
        <taxon>Sordariomycetidae</taxon>
        <taxon>Sordariales</taxon>
        <taxon>Sordariaceae</taxon>
        <taxon>Neurospora</taxon>
    </lineage>
</organism>
<feature type="domain" description="WSC" evidence="9">
    <location>
        <begin position="816"/>
        <end position="910"/>
    </location>
</feature>
<proteinExistence type="predicted"/>
<dbReference type="PROSITE" id="PS51212">
    <property type="entry name" value="WSC"/>
    <property type="match status" value="1"/>
</dbReference>
<keyword evidence="11" id="KW-1185">Reference proteome</keyword>
<keyword evidence="4" id="KW-1133">Transmembrane helix</keyword>
<feature type="compositionally biased region" description="Low complexity" evidence="7">
    <location>
        <begin position="674"/>
        <end position="684"/>
    </location>
</feature>
<comment type="caution">
    <text evidence="10">The sequence shown here is derived from an EMBL/GenBank/DDBJ whole genome shotgun (WGS) entry which is preliminary data.</text>
</comment>